<keyword evidence="2" id="KW-1185">Reference proteome</keyword>
<dbReference type="Proteomes" id="UP001322277">
    <property type="component" value="Chromosome 7"/>
</dbReference>
<evidence type="ECO:0000313" key="1">
    <source>
        <dbReference type="EMBL" id="WQF85839.1"/>
    </source>
</evidence>
<dbReference type="AlphaFoldDB" id="A0AAX4IRH8"/>
<organism evidence="1 2">
    <name type="scientific">Colletotrichum destructivum</name>
    <dbReference type="NCBI Taxonomy" id="34406"/>
    <lineage>
        <taxon>Eukaryota</taxon>
        <taxon>Fungi</taxon>
        <taxon>Dikarya</taxon>
        <taxon>Ascomycota</taxon>
        <taxon>Pezizomycotina</taxon>
        <taxon>Sordariomycetes</taxon>
        <taxon>Hypocreomycetidae</taxon>
        <taxon>Glomerellales</taxon>
        <taxon>Glomerellaceae</taxon>
        <taxon>Colletotrichum</taxon>
        <taxon>Colletotrichum destructivum species complex</taxon>
    </lineage>
</organism>
<protein>
    <submittedName>
        <fullName evidence="1">Uncharacterized protein</fullName>
    </submittedName>
</protein>
<dbReference type="KEGG" id="cdet:87947353"/>
<dbReference type="RefSeq" id="XP_062783060.1">
    <property type="nucleotide sequence ID" value="XM_062927009.1"/>
</dbReference>
<dbReference type="GeneID" id="87947353"/>
<reference evidence="2" key="1">
    <citation type="journal article" date="2023" name="bioRxiv">
        <title>Complete genome of the Medicago anthracnose fungus, Colletotrichum destructivum, reveals a mini-chromosome-like region within a core chromosome.</title>
        <authorList>
            <person name="Lapalu N."/>
            <person name="Simon A."/>
            <person name="Lu A."/>
            <person name="Plaumann P.-L."/>
            <person name="Amselem J."/>
            <person name="Pigne S."/>
            <person name="Auger A."/>
            <person name="Koch C."/>
            <person name="Dallery J.-F."/>
            <person name="O'Connell R.J."/>
        </authorList>
    </citation>
    <scope>NUCLEOTIDE SEQUENCE [LARGE SCALE GENOMIC DNA]</scope>
    <source>
        <strain evidence="2">CBS 520.97</strain>
    </source>
</reference>
<proteinExistence type="predicted"/>
<sequence>MRESFVVSERVTGFEKSQSLRTGLLEHIDNRRQIALLVAAKRTTLGHVMGEDSQVVLSFFFSFSKESKHSLDDILRSNDSKLYHGGDTSRQCFPNTPRRRGSRQQKLFLKLHTKSW</sequence>
<gene>
    <name evidence="1" type="ORF">CDEST_10853</name>
</gene>
<evidence type="ECO:0000313" key="2">
    <source>
        <dbReference type="Proteomes" id="UP001322277"/>
    </source>
</evidence>
<dbReference type="EMBL" id="CP137311">
    <property type="protein sequence ID" value="WQF85839.1"/>
    <property type="molecule type" value="Genomic_DNA"/>
</dbReference>
<accession>A0AAX4IRH8</accession>
<name>A0AAX4IRH8_9PEZI</name>